<dbReference type="PANTHER" id="PTHR12040">
    <property type="entry name" value="ANTI-SILENCING PROTEIN 1"/>
    <property type="match status" value="1"/>
</dbReference>
<accession>A0A6L2PLP2</accession>
<dbReference type="InterPro" id="IPR036747">
    <property type="entry name" value="ASF1-like_sf"/>
</dbReference>
<organism evidence="7 8">
    <name type="scientific">Coptotermes formosanus</name>
    <name type="common">Formosan subterranean termite</name>
    <dbReference type="NCBI Taxonomy" id="36987"/>
    <lineage>
        <taxon>Eukaryota</taxon>
        <taxon>Metazoa</taxon>
        <taxon>Ecdysozoa</taxon>
        <taxon>Arthropoda</taxon>
        <taxon>Hexapoda</taxon>
        <taxon>Insecta</taxon>
        <taxon>Pterygota</taxon>
        <taxon>Neoptera</taxon>
        <taxon>Polyneoptera</taxon>
        <taxon>Dictyoptera</taxon>
        <taxon>Blattodea</taxon>
        <taxon>Blattoidea</taxon>
        <taxon>Termitoidae</taxon>
        <taxon>Rhinotermitidae</taxon>
        <taxon>Coptotermes</taxon>
    </lineage>
</organism>
<evidence type="ECO:0000256" key="4">
    <source>
        <dbReference type="ARBA" id="ARBA00023163"/>
    </source>
</evidence>
<evidence type="ECO:0000256" key="2">
    <source>
        <dbReference type="ARBA" id="ARBA00006051"/>
    </source>
</evidence>
<keyword evidence="4" id="KW-0804">Transcription</keyword>
<evidence type="ECO:0008006" key="9">
    <source>
        <dbReference type="Google" id="ProtNLM"/>
    </source>
</evidence>
<keyword evidence="6" id="KW-0539">Nucleus</keyword>
<dbReference type="SUPFAM" id="SSF101546">
    <property type="entry name" value="ASF1-like"/>
    <property type="match status" value="1"/>
</dbReference>
<dbReference type="PANTHER" id="PTHR12040:SF0">
    <property type="entry name" value="HISTONE CHAPERONE ASF1"/>
    <property type="match status" value="1"/>
</dbReference>
<dbReference type="Pfam" id="PF04729">
    <property type="entry name" value="ASF1_hist_chap"/>
    <property type="match status" value="1"/>
</dbReference>
<name>A0A6L2PLP2_COPFO</name>
<comment type="subcellular location">
    <subcellularLocation>
        <location evidence="1">Nucleus</location>
    </subcellularLocation>
</comment>
<evidence type="ECO:0000313" key="7">
    <source>
        <dbReference type="EMBL" id="GFG33491.1"/>
    </source>
</evidence>
<dbReference type="InParanoid" id="A0A6L2PLP2"/>
<proteinExistence type="inferred from homology"/>
<keyword evidence="8" id="KW-1185">Reference proteome</keyword>
<dbReference type="FunCoup" id="A0A6L2PLP2">
    <property type="interactions" value="1156"/>
</dbReference>
<dbReference type="Proteomes" id="UP000502823">
    <property type="component" value="Unassembled WGS sequence"/>
</dbReference>
<comment type="similarity">
    <text evidence="2">Belongs to the ASF1 family.</text>
</comment>
<evidence type="ECO:0000256" key="1">
    <source>
        <dbReference type="ARBA" id="ARBA00004123"/>
    </source>
</evidence>
<sequence>MAKVQLCNVVVLDNPAPFFNPFQFELTFECIEELKEDLEWKMIYVGSAESEEHDQILDTICVGPIPEGKHMFVFQADPPDVQKIPVADALGVTVVLLTCSYRQQEFVRVGYFINNEYTEPELRENPPAHPQFDKVFRNILASEPRVTRFKINWDDTDTMHQSTEDNTYKKEELVSSDGAVGFSENSSQSVMEVM</sequence>
<gene>
    <name evidence="7" type="ORF">Cfor_04962</name>
</gene>
<dbReference type="InterPro" id="IPR006818">
    <property type="entry name" value="ASF1-like"/>
</dbReference>
<dbReference type="GO" id="GO:0042393">
    <property type="term" value="F:histone binding"/>
    <property type="evidence" value="ECO:0007669"/>
    <property type="project" value="TreeGrafter"/>
</dbReference>
<dbReference type="EMBL" id="BLKM01000432">
    <property type="protein sequence ID" value="GFG33491.1"/>
    <property type="molecule type" value="Genomic_DNA"/>
</dbReference>
<comment type="caution">
    <text evidence="7">The sequence shown here is derived from an EMBL/GenBank/DDBJ whole genome shotgun (WGS) entry which is preliminary data.</text>
</comment>
<dbReference type="GO" id="GO:0005634">
    <property type="term" value="C:nucleus"/>
    <property type="evidence" value="ECO:0007669"/>
    <property type="project" value="UniProtKB-SubCell"/>
</dbReference>
<dbReference type="Gene3D" id="2.60.40.1490">
    <property type="entry name" value="Histone chaperone ASF1-like"/>
    <property type="match status" value="1"/>
</dbReference>
<protein>
    <recommendedName>
        <fullName evidence="9">Histone chaperone asf1</fullName>
    </recommendedName>
</protein>
<dbReference type="FunFam" id="2.60.40.1490:FF:000001">
    <property type="entry name" value="Histone chaperone ASF1"/>
    <property type="match status" value="1"/>
</dbReference>
<keyword evidence="5" id="KW-0143">Chaperone</keyword>
<dbReference type="OrthoDB" id="29755at2759"/>
<evidence type="ECO:0000313" key="8">
    <source>
        <dbReference type="Proteomes" id="UP000502823"/>
    </source>
</evidence>
<dbReference type="AlphaFoldDB" id="A0A6L2PLP2"/>
<dbReference type="GO" id="GO:0000785">
    <property type="term" value="C:chromatin"/>
    <property type="evidence" value="ECO:0007669"/>
    <property type="project" value="TreeGrafter"/>
</dbReference>
<dbReference type="GO" id="GO:0006335">
    <property type="term" value="P:DNA replication-dependent chromatin assembly"/>
    <property type="evidence" value="ECO:0007669"/>
    <property type="project" value="TreeGrafter"/>
</dbReference>
<evidence type="ECO:0000256" key="5">
    <source>
        <dbReference type="ARBA" id="ARBA00023186"/>
    </source>
</evidence>
<evidence type="ECO:0000256" key="3">
    <source>
        <dbReference type="ARBA" id="ARBA00023015"/>
    </source>
</evidence>
<keyword evidence="3" id="KW-0805">Transcription regulation</keyword>
<evidence type="ECO:0000256" key="6">
    <source>
        <dbReference type="ARBA" id="ARBA00023242"/>
    </source>
</evidence>
<reference evidence="8" key="1">
    <citation type="submission" date="2020-01" db="EMBL/GenBank/DDBJ databases">
        <title>Draft genome sequence of the Termite Coptotermes fromosanus.</title>
        <authorList>
            <person name="Itakura S."/>
            <person name="Yosikawa Y."/>
            <person name="Umezawa K."/>
        </authorList>
    </citation>
    <scope>NUCLEOTIDE SEQUENCE [LARGE SCALE GENOMIC DNA]</scope>
</reference>